<accession>A0A346DZM9</accession>
<dbReference type="PANTHER" id="PTHR10746:SF6">
    <property type="entry name" value="LARGE RIBOSOMAL SUBUNIT PROTEIN UL4M"/>
    <property type="match status" value="1"/>
</dbReference>
<evidence type="ECO:0000313" key="7">
    <source>
        <dbReference type="EMBL" id="AXN02184.1"/>
    </source>
</evidence>
<dbReference type="InterPro" id="IPR013005">
    <property type="entry name" value="Ribosomal_uL4-like"/>
</dbReference>
<dbReference type="PANTHER" id="PTHR10746">
    <property type="entry name" value="50S RIBOSOMAL PROTEIN L4"/>
    <property type="match status" value="1"/>
</dbReference>
<keyword evidence="5" id="KW-0694">RNA-binding</keyword>
<dbReference type="OrthoDB" id="9803201at2"/>
<dbReference type="GO" id="GO:0006412">
    <property type="term" value="P:translation"/>
    <property type="evidence" value="ECO:0007669"/>
    <property type="project" value="UniProtKB-UniRule"/>
</dbReference>
<evidence type="ECO:0000256" key="1">
    <source>
        <dbReference type="ARBA" id="ARBA00010528"/>
    </source>
</evidence>
<comment type="subunit">
    <text evidence="5">Part of the 50S ribosomal subunit.</text>
</comment>
<dbReference type="GO" id="GO:0019843">
    <property type="term" value="F:rRNA binding"/>
    <property type="evidence" value="ECO:0007669"/>
    <property type="project" value="UniProtKB-UniRule"/>
</dbReference>
<proteinExistence type="inferred from homology"/>
<dbReference type="AlphaFoldDB" id="A0A346DZM9"/>
<dbReference type="EMBL" id="CP028374">
    <property type="protein sequence ID" value="AXN02184.1"/>
    <property type="molecule type" value="Genomic_DNA"/>
</dbReference>
<comment type="function">
    <text evidence="5">Forms part of the polypeptide exit tunnel.</text>
</comment>
<gene>
    <name evidence="5" type="primary">rplD</name>
    <name evidence="7" type="ORF">C9I82_216</name>
</gene>
<dbReference type="SUPFAM" id="SSF52166">
    <property type="entry name" value="Ribosomal protein L4"/>
    <property type="match status" value="1"/>
</dbReference>
<dbReference type="Pfam" id="PF00573">
    <property type="entry name" value="Ribosomal_L4"/>
    <property type="match status" value="1"/>
</dbReference>
<evidence type="ECO:0000256" key="4">
    <source>
        <dbReference type="ARBA" id="ARBA00035244"/>
    </source>
</evidence>
<dbReference type="RefSeq" id="WP_115956015.1">
    <property type="nucleotide sequence ID" value="NZ_CP028374.1"/>
</dbReference>
<name>A0A346DZM9_9ENTR</name>
<organism evidence="7 8">
    <name type="scientific">Candidatus Purcelliella pentastirinorum</name>
    <dbReference type="NCBI Taxonomy" id="472834"/>
    <lineage>
        <taxon>Bacteria</taxon>
        <taxon>Pseudomonadati</taxon>
        <taxon>Pseudomonadota</taxon>
        <taxon>Gammaproteobacteria</taxon>
        <taxon>Enterobacterales</taxon>
        <taxon>Enterobacteriaceae</taxon>
        <taxon>Candidatus Purcelliella</taxon>
    </lineage>
</organism>
<dbReference type="Gene3D" id="3.40.1370.10">
    <property type="match status" value="1"/>
</dbReference>
<dbReference type="InterPro" id="IPR002136">
    <property type="entry name" value="Ribosomal_uL4"/>
</dbReference>
<dbReference type="GO" id="GO:1990904">
    <property type="term" value="C:ribonucleoprotein complex"/>
    <property type="evidence" value="ECO:0007669"/>
    <property type="project" value="UniProtKB-KW"/>
</dbReference>
<dbReference type="NCBIfam" id="TIGR03953">
    <property type="entry name" value="rplD_bact"/>
    <property type="match status" value="1"/>
</dbReference>
<dbReference type="GO" id="GO:0005840">
    <property type="term" value="C:ribosome"/>
    <property type="evidence" value="ECO:0007669"/>
    <property type="project" value="UniProtKB-KW"/>
</dbReference>
<dbReference type="Proteomes" id="UP000256856">
    <property type="component" value="Chromosome"/>
</dbReference>
<keyword evidence="3 5" id="KW-0687">Ribonucleoprotein</keyword>
<evidence type="ECO:0000256" key="6">
    <source>
        <dbReference type="SAM" id="MobiDB-lite"/>
    </source>
</evidence>
<evidence type="ECO:0000256" key="3">
    <source>
        <dbReference type="ARBA" id="ARBA00023274"/>
    </source>
</evidence>
<keyword evidence="5" id="KW-0699">rRNA-binding</keyword>
<feature type="region of interest" description="Disordered" evidence="6">
    <location>
        <begin position="42"/>
        <end position="73"/>
    </location>
</feature>
<feature type="compositionally biased region" description="Basic residues" evidence="6">
    <location>
        <begin position="55"/>
        <end position="66"/>
    </location>
</feature>
<comment type="similarity">
    <text evidence="1 5">Belongs to the universal ribosomal protein uL4 family.</text>
</comment>
<dbReference type="KEGG" id="ppet:C9I82_216"/>
<keyword evidence="8" id="KW-1185">Reference proteome</keyword>
<protein>
    <recommendedName>
        <fullName evidence="4 5">Large ribosomal subunit protein uL4</fullName>
    </recommendedName>
</protein>
<evidence type="ECO:0000313" key="8">
    <source>
        <dbReference type="Proteomes" id="UP000256856"/>
    </source>
</evidence>
<dbReference type="HAMAP" id="MF_01328_B">
    <property type="entry name" value="Ribosomal_uL4_B"/>
    <property type="match status" value="1"/>
</dbReference>
<evidence type="ECO:0000256" key="2">
    <source>
        <dbReference type="ARBA" id="ARBA00022980"/>
    </source>
</evidence>
<dbReference type="InterPro" id="IPR023574">
    <property type="entry name" value="Ribosomal_uL4_dom_sf"/>
</dbReference>
<keyword evidence="2 5" id="KW-0689">Ribosomal protein</keyword>
<reference evidence="7 8" key="1">
    <citation type="submission" date="2018-03" db="EMBL/GenBank/DDBJ databases">
        <title>A parallel universe: an anciently diverged bacterial symbiosis in a Hawaiian planthopper (Hemiptera: Cixiidae) reveals rearranged nutritional responsibilities.</title>
        <authorList>
            <person name="Bennett G."/>
            <person name="Mao M."/>
        </authorList>
    </citation>
    <scope>NUCLEOTIDE SEQUENCE [LARGE SCALE GENOMIC DNA]</scope>
    <source>
        <strain evidence="7 8">OLIH</strain>
    </source>
</reference>
<sequence length="201" mass="23185">MELLTKDSLESVVLSKNIFNKPFKENLIHQVIVSFQAMHRQGSKSQKSRAEVKGSNKKPWRQKGTGRARAGSVKSPIWRSGGVTFASKPKKYVKKINKKMYKEALRSIFSKLFYQNRLVLLKDFSINSCKTFLLVKKLKDMLIKSVLIILSNYDKNLFLASRNLHMVSVCTTRNINPVNLIFFKNIILTIDSLKKIEEYLL</sequence>
<dbReference type="GO" id="GO:0003735">
    <property type="term" value="F:structural constituent of ribosome"/>
    <property type="evidence" value="ECO:0007669"/>
    <property type="project" value="InterPro"/>
</dbReference>
<comment type="function">
    <text evidence="5">One of the primary rRNA binding proteins, this protein initially binds near the 5'-end of the 23S rRNA. It is important during the early stages of 50S assembly. It makes multiple contacts with different domains of the 23S rRNA in the assembled 50S subunit and ribosome.</text>
</comment>
<evidence type="ECO:0000256" key="5">
    <source>
        <dbReference type="HAMAP-Rule" id="MF_01328"/>
    </source>
</evidence>